<dbReference type="AlphaFoldDB" id="A0A428S8G4"/>
<keyword evidence="3" id="KW-1185">Reference proteome</keyword>
<name>A0A428S8G4_9HYPO</name>
<evidence type="ECO:0000313" key="3">
    <source>
        <dbReference type="Proteomes" id="UP000288429"/>
    </source>
</evidence>
<accession>A0A428S8G4</accession>
<sequence length="290" mass="31447">MGFFSFLTRKNSPDKTQNQIKGQSTITSVLRIQGIYPVAGNKPDVLDQLKQATWNRGQAQLSVIDHDIDLDPAAPPPMVPRFRGFSPGCPTAAPNRVHATSLTSRPRSVTRSIRSINSAWSVPGRTCAAVVGTVERSPPVPSIPSHHCRRRSTESFQSSSRFIDVLDAQGEIRSSNFRLRIAATGGREYGEDVAERNIGENGLNLNSPDIKASYRLASSRGLTLQASDSSGLSVRDYDDFDDDDDCAPPPAIPHLGLGTISEGWSRQLSTGMVESESRVDEAFDTPAPCP</sequence>
<dbReference type="EMBL" id="NIZV01000541">
    <property type="protein sequence ID" value="RSL86102.1"/>
    <property type="molecule type" value="Genomic_DNA"/>
</dbReference>
<feature type="region of interest" description="Disordered" evidence="1">
    <location>
        <begin position="235"/>
        <end position="290"/>
    </location>
</feature>
<protein>
    <submittedName>
        <fullName evidence="2">Uncharacterized protein</fullName>
    </submittedName>
</protein>
<feature type="compositionally biased region" description="Polar residues" evidence="1">
    <location>
        <begin position="262"/>
        <end position="272"/>
    </location>
</feature>
<feature type="non-terminal residue" evidence="2">
    <location>
        <position position="290"/>
    </location>
</feature>
<evidence type="ECO:0000256" key="1">
    <source>
        <dbReference type="SAM" id="MobiDB-lite"/>
    </source>
</evidence>
<gene>
    <name evidence="2" type="ORF">CDV31_016450</name>
</gene>
<comment type="caution">
    <text evidence="2">The sequence shown here is derived from an EMBL/GenBank/DDBJ whole genome shotgun (WGS) entry which is preliminary data.</text>
</comment>
<evidence type="ECO:0000313" key="2">
    <source>
        <dbReference type="EMBL" id="RSL86102.1"/>
    </source>
</evidence>
<dbReference type="Proteomes" id="UP000288429">
    <property type="component" value="Unassembled WGS sequence"/>
</dbReference>
<reference evidence="2 3" key="1">
    <citation type="submission" date="2017-06" db="EMBL/GenBank/DDBJ databases">
        <title>Cmopartive genomic analysis of Ambrosia Fusariam Clade fungi.</title>
        <authorList>
            <person name="Stajich J.E."/>
            <person name="Carrillo J."/>
            <person name="Kijimoto T."/>
            <person name="Eskalen A."/>
            <person name="O'Donnell K."/>
            <person name="Kasson M."/>
        </authorList>
    </citation>
    <scope>NUCLEOTIDE SEQUENCE [LARGE SCALE GENOMIC DNA]</scope>
    <source>
        <strain evidence="2 3">NRRL 20438</strain>
    </source>
</reference>
<proteinExistence type="predicted"/>
<organism evidence="2 3">
    <name type="scientific">Fusarium ambrosium</name>
    <dbReference type="NCBI Taxonomy" id="131363"/>
    <lineage>
        <taxon>Eukaryota</taxon>
        <taxon>Fungi</taxon>
        <taxon>Dikarya</taxon>
        <taxon>Ascomycota</taxon>
        <taxon>Pezizomycotina</taxon>
        <taxon>Sordariomycetes</taxon>
        <taxon>Hypocreomycetidae</taxon>
        <taxon>Hypocreales</taxon>
        <taxon>Nectriaceae</taxon>
        <taxon>Fusarium</taxon>
        <taxon>Fusarium solani species complex</taxon>
    </lineage>
</organism>